<dbReference type="AlphaFoldDB" id="A0AAV5RRS6"/>
<keyword evidence="2" id="KW-0479">Metal-binding</keyword>
<evidence type="ECO:0000313" key="10">
    <source>
        <dbReference type="Proteomes" id="UP001377567"/>
    </source>
</evidence>
<name>A0AAV5RRS6_MAUHU</name>
<dbReference type="PANTHER" id="PTHR28088">
    <property type="entry name" value="TRANSCRIPTIONAL ACTIVATOR HAA1-RELATED"/>
    <property type="match status" value="1"/>
</dbReference>
<feature type="domain" description="Copper-fist" evidence="8">
    <location>
        <begin position="1"/>
        <end position="40"/>
    </location>
</feature>
<dbReference type="GO" id="GO:0005507">
    <property type="term" value="F:copper ion binding"/>
    <property type="evidence" value="ECO:0007669"/>
    <property type="project" value="InterPro"/>
</dbReference>
<dbReference type="InterPro" id="IPR051763">
    <property type="entry name" value="Copper_Homeo_Regul"/>
</dbReference>
<evidence type="ECO:0000256" key="2">
    <source>
        <dbReference type="ARBA" id="ARBA00022723"/>
    </source>
</evidence>
<dbReference type="PROSITE" id="PS50073">
    <property type="entry name" value="COPPER_FIST_2"/>
    <property type="match status" value="1"/>
</dbReference>
<evidence type="ECO:0000256" key="4">
    <source>
        <dbReference type="ARBA" id="ARBA00023008"/>
    </source>
</evidence>
<dbReference type="GO" id="GO:0005634">
    <property type="term" value="C:nucleus"/>
    <property type="evidence" value="ECO:0007669"/>
    <property type="project" value="UniProtKB-SubCell"/>
</dbReference>
<keyword evidence="6" id="KW-0804">Transcription</keyword>
<dbReference type="GO" id="GO:0045944">
    <property type="term" value="P:positive regulation of transcription by RNA polymerase II"/>
    <property type="evidence" value="ECO:0007669"/>
    <property type="project" value="TreeGrafter"/>
</dbReference>
<comment type="caution">
    <text evidence="9">The sequence shown here is derived from an EMBL/GenBank/DDBJ whole genome shotgun (WGS) entry which is preliminary data.</text>
</comment>
<dbReference type="PANTHER" id="PTHR28088:SF5">
    <property type="entry name" value="TRANSCRIPTIONAL ACTIVATOR HAA1-RELATED"/>
    <property type="match status" value="1"/>
</dbReference>
<evidence type="ECO:0000256" key="6">
    <source>
        <dbReference type="ARBA" id="ARBA00023163"/>
    </source>
</evidence>
<protein>
    <recommendedName>
        <fullName evidence="8">Copper-fist domain-containing protein</fullName>
    </recommendedName>
</protein>
<dbReference type="GO" id="GO:0006879">
    <property type="term" value="P:intracellular iron ion homeostasis"/>
    <property type="evidence" value="ECO:0007669"/>
    <property type="project" value="TreeGrafter"/>
</dbReference>
<reference evidence="9 10" key="1">
    <citation type="journal article" date="2023" name="Elife">
        <title>Identification of key yeast species and microbe-microbe interactions impacting larval growth of Drosophila in the wild.</title>
        <authorList>
            <person name="Mure A."/>
            <person name="Sugiura Y."/>
            <person name="Maeda R."/>
            <person name="Honda K."/>
            <person name="Sakurai N."/>
            <person name="Takahashi Y."/>
            <person name="Watada M."/>
            <person name="Katoh T."/>
            <person name="Gotoh A."/>
            <person name="Gotoh Y."/>
            <person name="Taniguchi I."/>
            <person name="Nakamura K."/>
            <person name="Hayashi T."/>
            <person name="Katayama T."/>
            <person name="Uemura T."/>
            <person name="Hattori Y."/>
        </authorList>
    </citation>
    <scope>NUCLEOTIDE SEQUENCE [LARGE SCALE GENOMIC DNA]</scope>
    <source>
        <strain evidence="9 10">KH-74</strain>
    </source>
</reference>
<dbReference type="InterPro" id="IPR001083">
    <property type="entry name" value="Cu_fist_DNA-bd_dom"/>
</dbReference>
<dbReference type="SMART" id="SM00412">
    <property type="entry name" value="Cu_FIST"/>
    <property type="match status" value="1"/>
</dbReference>
<organism evidence="9 10">
    <name type="scientific">Maudiozyma humilis</name>
    <name type="common">Sour dough yeast</name>
    <name type="synonym">Kazachstania humilis</name>
    <dbReference type="NCBI Taxonomy" id="51915"/>
    <lineage>
        <taxon>Eukaryota</taxon>
        <taxon>Fungi</taxon>
        <taxon>Dikarya</taxon>
        <taxon>Ascomycota</taxon>
        <taxon>Saccharomycotina</taxon>
        <taxon>Saccharomycetes</taxon>
        <taxon>Saccharomycetales</taxon>
        <taxon>Saccharomycetaceae</taxon>
        <taxon>Maudiozyma</taxon>
    </lineage>
</organism>
<evidence type="ECO:0000256" key="3">
    <source>
        <dbReference type="ARBA" id="ARBA00022833"/>
    </source>
</evidence>
<sequence length="230" mass="25203">MIIKGNIKYACETCIKGHRVATCNHSDRPLIEIKRKGRPSTACFHCKELRMVRNVNPSGSCKCHSKKATSTCGCLDGNPCKCHTQRKRSQPKNKDRSLGIKAETLPNVLLDSSIDDPAYHLGIEKNFMSPPDTISDISTSISTPFDVAVKSPGSYHNSLVGGPYSPINNQSTTVALDNYSLGNNTVDPNMALFMDNLDNVGTDVLNEDNILYPELFMPDISTEGEAKKQP</sequence>
<dbReference type="GO" id="GO:0000978">
    <property type="term" value="F:RNA polymerase II cis-regulatory region sequence-specific DNA binding"/>
    <property type="evidence" value="ECO:0007669"/>
    <property type="project" value="TreeGrafter"/>
</dbReference>
<dbReference type="GO" id="GO:0000981">
    <property type="term" value="F:DNA-binding transcription factor activity, RNA polymerase II-specific"/>
    <property type="evidence" value="ECO:0007669"/>
    <property type="project" value="TreeGrafter"/>
</dbReference>
<dbReference type="InterPro" id="IPR036395">
    <property type="entry name" value="Cu_fist_DNA-bd_dom_sf"/>
</dbReference>
<evidence type="ECO:0000256" key="7">
    <source>
        <dbReference type="ARBA" id="ARBA00023242"/>
    </source>
</evidence>
<keyword evidence="3" id="KW-0862">Zinc</keyword>
<dbReference type="EMBL" id="BTGD01000001">
    <property type="protein sequence ID" value="GMM53948.1"/>
    <property type="molecule type" value="Genomic_DNA"/>
</dbReference>
<evidence type="ECO:0000313" key="9">
    <source>
        <dbReference type="EMBL" id="GMM53948.1"/>
    </source>
</evidence>
<proteinExistence type="predicted"/>
<evidence type="ECO:0000259" key="8">
    <source>
        <dbReference type="PROSITE" id="PS50073"/>
    </source>
</evidence>
<dbReference type="PRINTS" id="PR00617">
    <property type="entry name" value="COPPERFIST"/>
</dbReference>
<dbReference type="Proteomes" id="UP001377567">
    <property type="component" value="Unassembled WGS sequence"/>
</dbReference>
<comment type="subcellular location">
    <subcellularLocation>
        <location evidence="1">Nucleus</location>
    </subcellularLocation>
</comment>
<keyword evidence="7" id="KW-0539">Nucleus</keyword>
<keyword evidence="4" id="KW-0186">Copper</keyword>
<evidence type="ECO:0000256" key="1">
    <source>
        <dbReference type="ARBA" id="ARBA00004123"/>
    </source>
</evidence>
<dbReference type="FunFam" id="3.90.430.10:FF:000001">
    <property type="entry name" value="Copper fist DNA-binding protein"/>
    <property type="match status" value="1"/>
</dbReference>
<dbReference type="SMART" id="SM01090">
    <property type="entry name" value="Copper-fist"/>
    <property type="match status" value="1"/>
</dbReference>
<keyword evidence="5" id="KW-0805">Transcription regulation</keyword>
<keyword evidence="10" id="KW-1185">Reference proteome</keyword>
<accession>A0AAV5RRS6</accession>
<dbReference type="GO" id="GO:0006878">
    <property type="term" value="P:intracellular copper ion homeostasis"/>
    <property type="evidence" value="ECO:0007669"/>
    <property type="project" value="TreeGrafter"/>
</dbReference>
<gene>
    <name evidence="9" type="ORF">DAKH74_005640</name>
</gene>
<evidence type="ECO:0000256" key="5">
    <source>
        <dbReference type="ARBA" id="ARBA00023015"/>
    </source>
</evidence>
<dbReference type="SUPFAM" id="SSF57879">
    <property type="entry name" value="Zinc domain conserved in yeast copper-regulated transcription factors"/>
    <property type="match status" value="1"/>
</dbReference>
<dbReference type="Gene3D" id="3.90.430.10">
    <property type="entry name" value="Copper fist DNA-binding domain"/>
    <property type="match status" value="1"/>
</dbReference>
<dbReference type="Pfam" id="PF00649">
    <property type="entry name" value="Copper-fist"/>
    <property type="match status" value="1"/>
</dbReference>